<evidence type="ECO:0000256" key="1">
    <source>
        <dbReference type="SAM" id="Coils"/>
    </source>
</evidence>
<feature type="coiled-coil region" evidence="1">
    <location>
        <begin position="46"/>
        <end position="76"/>
    </location>
</feature>
<dbReference type="Gramene" id="KRH49552">
    <property type="protein sequence ID" value="KRH49552"/>
    <property type="gene ID" value="GLYMA_07G162600"/>
</dbReference>
<dbReference type="GO" id="GO:0009959">
    <property type="term" value="P:negative gravitropism"/>
    <property type="evidence" value="ECO:0007669"/>
    <property type="project" value="InterPro"/>
</dbReference>
<keyword evidence="5" id="KW-1185">Reference proteome</keyword>
<protein>
    <recommendedName>
        <fullName evidence="2">GIL1/IRKI C-terminal domain-containing protein</fullName>
    </recommendedName>
</protein>
<name>A0A0R0J3Z6_SOYBN</name>
<evidence type="ECO:0000313" key="3">
    <source>
        <dbReference type="EMBL" id="KRH49552.1"/>
    </source>
</evidence>
<dbReference type="AlphaFoldDB" id="A0A0R0J3Z6"/>
<feature type="domain" description="GIL1/IRKI C-terminal" evidence="2">
    <location>
        <begin position="123"/>
        <end position="171"/>
    </location>
</feature>
<sequence>MVEIISDANLKDEGNIDKMSELKNLSELKQCCLKKQFDPSPKTAILEAKSKELEKLEEANRQNKAIENRLNQSGQLSILDNLHITRLSPSHKRTREKGDIKEFRRLVLGEFFLEKGEGNEKGKGCKFSNVYMESVIDEIFLYSKVESDPQVAFTVVPGFRIGKTVLQCQVYLSQHQTKVKKNQFNKAKSSS</sequence>
<accession>A0A0R0J3Z6</accession>
<dbReference type="InterPro" id="IPR040225">
    <property type="entry name" value="GIL1-like"/>
</dbReference>
<dbReference type="InterPro" id="IPR056813">
    <property type="entry name" value="GIL1_IRKI_C"/>
</dbReference>
<dbReference type="Pfam" id="PF24994">
    <property type="entry name" value="GIL1_IRKI_C"/>
    <property type="match status" value="1"/>
</dbReference>
<dbReference type="Proteomes" id="UP000008827">
    <property type="component" value="Chromosome 7"/>
</dbReference>
<organism evidence="3">
    <name type="scientific">Glycine max</name>
    <name type="common">Soybean</name>
    <name type="synonym">Glycine hispida</name>
    <dbReference type="NCBI Taxonomy" id="3847"/>
    <lineage>
        <taxon>Eukaryota</taxon>
        <taxon>Viridiplantae</taxon>
        <taxon>Streptophyta</taxon>
        <taxon>Embryophyta</taxon>
        <taxon>Tracheophyta</taxon>
        <taxon>Spermatophyta</taxon>
        <taxon>Magnoliopsida</taxon>
        <taxon>eudicotyledons</taxon>
        <taxon>Gunneridae</taxon>
        <taxon>Pentapetalae</taxon>
        <taxon>rosids</taxon>
        <taxon>fabids</taxon>
        <taxon>Fabales</taxon>
        <taxon>Fabaceae</taxon>
        <taxon>Papilionoideae</taxon>
        <taxon>50 kb inversion clade</taxon>
        <taxon>NPAAA clade</taxon>
        <taxon>indigoferoid/millettioid clade</taxon>
        <taxon>Phaseoleae</taxon>
        <taxon>Glycine</taxon>
        <taxon>Glycine subgen. Soja</taxon>
    </lineage>
</organism>
<evidence type="ECO:0000259" key="2">
    <source>
        <dbReference type="Pfam" id="PF24994"/>
    </source>
</evidence>
<dbReference type="PANTHER" id="PTHR31161">
    <property type="entry name" value="PROTEIN GRAVITROPIC IN THE LIGHT 1"/>
    <property type="match status" value="1"/>
</dbReference>
<keyword evidence="1" id="KW-0175">Coiled coil</keyword>
<evidence type="ECO:0000313" key="4">
    <source>
        <dbReference type="EnsemblPlants" id="KRH49552"/>
    </source>
</evidence>
<reference evidence="3 4" key="1">
    <citation type="journal article" date="2010" name="Nature">
        <title>Genome sequence of the palaeopolyploid soybean.</title>
        <authorList>
            <person name="Schmutz J."/>
            <person name="Cannon S.B."/>
            <person name="Schlueter J."/>
            <person name="Ma J."/>
            <person name="Mitros T."/>
            <person name="Nelson W."/>
            <person name="Hyten D.L."/>
            <person name="Song Q."/>
            <person name="Thelen J.J."/>
            <person name="Cheng J."/>
            <person name="Xu D."/>
            <person name="Hellsten U."/>
            <person name="May G.D."/>
            <person name="Yu Y."/>
            <person name="Sakurai T."/>
            <person name="Umezawa T."/>
            <person name="Bhattacharyya M.K."/>
            <person name="Sandhu D."/>
            <person name="Valliyodan B."/>
            <person name="Lindquist E."/>
            <person name="Peto M."/>
            <person name="Grant D."/>
            <person name="Shu S."/>
            <person name="Goodstein D."/>
            <person name="Barry K."/>
            <person name="Futrell-Griggs M."/>
            <person name="Abernathy B."/>
            <person name="Du J."/>
            <person name="Tian Z."/>
            <person name="Zhu L."/>
            <person name="Gill N."/>
            <person name="Joshi T."/>
            <person name="Libault M."/>
            <person name="Sethuraman A."/>
            <person name="Zhang X.-C."/>
            <person name="Shinozaki K."/>
            <person name="Nguyen H.T."/>
            <person name="Wing R.A."/>
            <person name="Cregan P."/>
            <person name="Specht J."/>
            <person name="Grimwood J."/>
            <person name="Rokhsar D."/>
            <person name="Stacey G."/>
            <person name="Shoemaker R.C."/>
            <person name="Jackson S.A."/>
        </authorList>
    </citation>
    <scope>NUCLEOTIDE SEQUENCE</scope>
    <source>
        <strain evidence="4">cv. Williams 82</strain>
        <tissue evidence="3">Callus</tissue>
    </source>
</reference>
<reference evidence="4" key="2">
    <citation type="submission" date="2018-02" db="UniProtKB">
        <authorList>
            <consortium name="EnsemblPlants"/>
        </authorList>
    </citation>
    <scope>IDENTIFICATION</scope>
    <source>
        <strain evidence="4">Williams 82</strain>
    </source>
</reference>
<gene>
    <name evidence="3" type="ORF">GLYMA_07G162600</name>
</gene>
<dbReference type="SMR" id="A0A0R0J3Z6"/>
<evidence type="ECO:0000313" key="5">
    <source>
        <dbReference type="Proteomes" id="UP000008827"/>
    </source>
</evidence>
<dbReference type="EnsemblPlants" id="KRH49552">
    <property type="protein sequence ID" value="KRH49552"/>
    <property type="gene ID" value="GLYMA_07G162600"/>
</dbReference>
<dbReference type="InParanoid" id="A0A0R0J3Z6"/>
<proteinExistence type="predicted"/>
<dbReference type="GO" id="GO:0009639">
    <property type="term" value="P:response to red or far red light"/>
    <property type="evidence" value="ECO:0007669"/>
    <property type="project" value="InterPro"/>
</dbReference>
<reference evidence="3" key="3">
    <citation type="submission" date="2018-07" db="EMBL/GenBank/DDBJ databases">
        <title>WGS assembly of Glycine max.</title>
        <authorList>
            <person name="Schmutz J."/>
            <person name="Cannon S."/>
            <person name="Schlueter J."/>
            <person name="Ma J."/>
            <person name="Mitros T."/>
            <person name="Nelson W."/>
            <person name="Hyten D."/>
            <person name="Song Q."/>
            <person name="Thelen J."/>
            <person name="Cheng J."/>
            <person name="Xu D."/>
            <person name="Hellsten U."/>
            <person name="May G."/>
            <person name="Yu Y."/>
            <person name="Sakurai T."/>
            <person name="Umezawa T."/>
            <person name="Bhattacharyya M."/>
            <person name="Sandhu D."/>
            <person name="Valliyodan B."/>
            <person name="Lindquist E."/>
            <person name="Peto M."/>
            <person name="Grant D."/>
            <person name="Shu S."/>
            <person name="Goodstein D."/>
            <person name="Barry K."/>
            <person name="Futrell-Griggs M."/>
            <person name="Abernathy B."/>
            <person name="Du J."/>
            <person name="Tian Z."/>
            <person name="Zhu L."/>
            <person name="Gill N."/>
            <person name="Joshi T."/>
            <person name="Libault M."/>
            <person name="Sethuraman A."/>
            <person name="Zhang X."/>
            <person name="Shinozaki K."/>
            <person name="Nguyen H."/>
            <person name="Wing R."/>
            <person name="Cregan P."/>
            <person name="Specht J."/>
            <person name="Grimwood J."/>
            <person name="Rokhsar D."/>
            <person name="Stacey G."/>
            <person name="Shoemaker R."/>
            <person name="Jackson S."/>
        </authorList>
    </citation>
    <scope>NUCLEOTIDE SEQUENCE</scope>
    <source>
        <tissue evidence="3">Callus</tissue>
    </source>
</reference>
<dbReference type="EMBL" id="CM000840">
    <property type="protein sequence ID" value="KRH49552.1"/>
    <property type="molecule type" value="Genomic_DNA"/>
</dbReference>